<dbReference type="AlphaFoldDB" id="A0A8H3FTU2"/>
<feature type="region of interest" description="Disordered" evidence="5">
    <location>
        <begin position="1"/>
        <end position="29"/>
    </location>
</feature>
<keyword evidence="4" id="KW-0949">S-adenosyl-L-methionine</keyword>
<accession>A0A8H3FTU2</accession>
<keyword evidence="2" id="KW-0489">Methyltransferase</keyword>
<dbReference type="Pfam" id="PF05724">
    <property type="entry name" value="TPMT"/>
    <property type="match status" value="1"/>
</dbReference>
<dbReference type="EMBL" id="CAJPDQ010000036">
    <property type="protein sequence ID" value="CAF9930753.1"/>
    <property type="molecule type" value="Genomic_DNA"/>
</dbReference>
<keyword evidence="1" id="KW-0597">Phosphoprotein</keyword>
<dbReference type="GO" id="GO:0008757">
    <property type="term" value="F:S-adenosylmethionine-dependent methyltransferase activity"/>
    <property type="evidence" value="ECO:0007669"/>
    <property type="project" value="InterPro"/>
</dbReference>
<dbReference type="OrthoDB" id="276151at2759"/>
<evidence type="ECO:0008006" key="8">
    <source>
        <dbReference type="Google" id="ProtNLM"/>
    </source>
</evidence>
<evidence type="ECO:0000256" key="4">
    <source>
        <dbReference type="ARBA" id="ARBA00022691"/>
    </source>
</evidence>
<dbReference type="SUPFAM" id="SSF53335">
    <property type="entry name" value="S-adenosyl-L-methionine-dependent methyltransferases"/>
    <property type="match status" value="1"/>
</dbReference>
<dbReference type="Gene3D" id="3.40.50.150">
    <property type="entry name" value="Vaccinia Virus protein VP39"/>
    <property type="match status" value="1"/>
</dbReference>
<dbReference type="PANTHER" id="PTHR32183:SF6">
    <property type="entry name" value="CYSTEINE SULFINATE DESULFINASE_CYSTEINE DESULFURASE AND RELATED ENZYMES"/>
    <property type="match status" value="1"/>
</dbReference>
<name>A0A8H3FTU2_9LECA</name>
<keyword evidence="7" id="KW-1185">Reference proteome</keyword>
<reference evidence="6" key="1">
    <citation type="submission" date="2021-03" db="EMBL/GenBank/DDBJ databases">
        <authorList>
            <person name="Tagirdzhanova G."/>
        </authorList>
    </citation>
    <scope>NUCLEOTIDE SEQUENCE</scope>
</reference>
<proteinExistence type="predicted"/>
<evidence type="ECO:0000256" key="1">
    <source>
        <dbReference type="ARBA" id="ARBA00022553"/>
    </source>
</evidence>
<feature type="compositionally biased region" description="Polar residues" evidence="5">
    <location>
        <begin position="1"/>
        <end position="13"/>
    </location>
</feature>
<evidence type="ECO:0000313" key="6">
    <source>
        <dbReference type="EMBL" id="CAF9930753.1"/>
    </source>
</evidence>
<dbReference type="Proteomes" id="UP000664169">
    <property type="component" value="Unassembled WGS sequence"/>
</dbReference>
<evidence type="ECO:0000256" key="2">
    <source>
        <dbReference type="ARBA" id="ARBA00022603"/>
    </source>
</evidence>
<evidence type="ECO:0000313" key="7">
    <source>
        <dbReference type="Proteomes" id="UP000664169"/>
    </source>
</evidence>
<protein>
    <recommendedName>
        <fullName evidence="8">S-adenosyl-L-methionine-dependent methyltransferase</fullName>
    </recommendedName>
</protein>
<comment type="caution">
    <text evidence="6">The sequence shown here is derived from an EMBL/GenBank/DDBJ whole genome shotgun (WGS) entry which is preliminary data.</text>
</comment>
<dbReference type="PROSITE" id="PS51585">
    <property type="entry name" value="SAM_MT_TPMT"/>
    <property type="match status" value="1"/>
</dbReference>
<dbReference type="PANTHER" id="PTHR32183">
    <property type="match status" value="1"/>
</dbReference>
<dbReference type="InterPro" id="IPR029063">
    <property type="entry name" value="SAM-dependent_MTases_sf"/>
</dbReference>
<organism evidence="6 7">
    <name type="scientific">Gomphillus americanus</name>
    <dbReference type="NCBI Taxonomy" id="1940652"/>
    <lineage>
        <taxon>Eukaryota</taxon>
        <taxon>Fungi</taxon>
        <taxon>Dikarya</taxon>
        <taxon>Ascomycota</taxon>
        <taxon>Pezizomycotina</taxon>
        <taxon>Lecanoromycetes</taxon>
        <taxon>OSLEUM clade</taxon>
        <taxon>Ostropomycetidae</taxon>
        <taxon>Ostropales</taxon>
        <taxon>Graphidaceae</taxon>
        <taxon>Gomphilloideae</taxon>
        <taxon>Gomphillus</taxon>
    </lineage>
</organism>
<gene>
    <name evidence="6" type="ORF">GOMPHAMPRED_005727</name>
</gene>
<dbReference type="InterPro" id="IPR008854">
    <property type="entry name" value="TPMT"/>
</dbReference>
<keyword evidence="3" id="KW-0808">Transferase</keyword>
<dbReference type="CDD" id="cd02440">
    <property type="entry name" value="AdoMet_MTases"/>
    <property type="match status" value="1"/>
</dbReference>
<sequence>MSSERAGTGTNAQETDRLRLHFSSSENPTQYAGRWESLWQDGTYLPWDRGQPSPALIDVLAQRQDLVGSAVAAPSQPESNGGPRRKALIPGCGAGYDCYVLQAQGWDVVGLDISETALQRAKAYRGHLDGQSVFAAGQFGKGTLRFESGDFFTLDEDVWMGQWDLIWDYTFLCALPLELRPKWALQMSKLLSPTGRLVCLEFPTHKDLRAGGPPWGLPSQTYVALLSRPGSDIKYDEEQKVLPEDQQDPTNQYTLTRIIHFKPERTYAAGKDSDRVSIWARR</sequence>
<evidence type="ECO:0000256" key="5">
    <source>
        <dbReference type="SAM" id="MobiDB-lite"/>
    </source>
</evidence>
<evidence type="ECO:0000256" key="3">
    <source>
        <dbReference type="ARBA" id="ARBA00022679"/>
    </source>
</evidence>
<dbReference type="GO" id="GO:0032259">
    <property type="term" value="P:methylation"/>
    <property type="evidence" value="ECO:0007669"/>
    <property type="project" value="UniProtKB-KW"/>
</dbReference>